<feature type="compositionally biased region" description="Acidic residues" evidence="1">
    <location>
        <begin position="68"/>
        <end position="78"/>
    </location>
</feature>
<comment type="caution">
    <text evidence="2">The sequence shown here is derived from an EMBL/GenBank/DDBJ whole genome shotgun (WGS) entry which is preliminary data.</text>
</comment>
<protein>
    <submittedName>
        <fullName evidence="2">Uncharacterized protein</fullName>
    </submittedName>
</protein>
<reference evidence="2 3" key="1">
    <citation type="submission" date="2023-10" db="EMBL/GenBank/DDBJ databases">
        <title>Genomes of two closely related lineages of the louse Polyplax serrata with different host specificities.</title>
        <authorList>
            <person name="Martinu J."/>
            <person name="Tarabai H."/>
            <person name="Stefka J."/>
            <person name="Hypsa V."/>
        </authorList>
    </citation>
    <scope>NUCLEOTIDE SEQUENCE [LARGE SCALE GENOMIC DNA]</scope>
    <source>
        <strain evidence="2">HR10_N</strain>
    </source>
</reference>
<dbReference type="EMBL" id="JAWJWE010000002">
    <property type="protein sequence ID" value="KAK6642389.1"/>
    <property type="molecule type" value="Genomic_DNA"/>
</dbReference>
<organism evidence="2 3">
    <name type="scientific">Polyplax serrata</name>
    <name type="common">Common mouse louse</name>
    <dbReference type="NCBI Taxonomy" id="468196"/>
    <lineage>
        <taxon>Eukaryota</taxon>
        <taxon>Metazoa</taxon>
        <taxon>Ecdysozoa</taxon>
        <taxon>Arthropoda</taxon>
        <taxon>Hexapoda</taxon>
        <taxon>Insecta</taxon>
        <taxon>Pterygota</taxon>
        <taxon>Neoptera</taxon>
        <taxon>Paraneoptera</taxon>
        <taxon>Psocodea</taxon>
        <taxon>Troctomorpha</taxon>
        <taxon>Phthiraptera</taxon>
        <taxon>Anoplura</taxon>
        <taxon>Polyplacidae</taxon>
        <taxon>Polyplax</taxon>
    </lineage>
</organism>
<feature type="compositionally biased region" description="Basic and acidic residues" evidence="1">
    <location>
        <begin position="26"/>
        <end position="36"/>
    </location>
</feature>
<evidence type="ECO:0000256" key="1">
    <source>
        <dbReference type="SAM" id="MobiDB-lite"/>
    </source>
</evidence>
<accession>A0AAN8SAD5</accession>
<sequence>MYNHFMSTENEGSISRLKRSTGVRKSKVDKDTKQVHETLNSYENENGLGLVEGGKKYLEEEEDRGKEEDEDGKNEEEEKNMSKMMMVMGLSVSSPFFS</sequence>
<feature type="compositionally biased region" description="Basic residues" evidence="1">
    <location>
        <begin position="16"/>
        <end position="25"/>
    </location>
</feature>
<feature type="compositionally biased region" description="Basic and acidic residues" evidence="1">
    <location>
        <begin position="53"/>
        <end position="67"/>
    </location>
</feature>
<evidence type="ECO:0000313" key="2">
    <source>
        <dbReference type="EMBL" id="KAK6642389.1"/>
    </source>
</evidence>
<proteinExistence type="predicted"/>
<dbReference type="Proteomes" id="UP001372834">
    <property type="component" value="Unassembled WGS sequence"/>
</dbReference>
<name>A0AAN8SAD5_POLSC</name>
<feature type="region of interest" description="Disordered" evidence="1">
    <location>
        <begin position="1"/>
        <end position="83"/>
    </location>
</feature>
<gene>
    <name evidence="2" type="ORF">RUM43_003890</name>
</gene>
<evidence type="ECO:0000313" key="3">
    <source>
        <dbReference type="Proteomes" id="UP001372834"/>
    </source>
</evidence>
<feature type="compositionally biased region" description="Polar residues" evidence="1">
    <location>
        <begin position="1"/>
        <end position="13"/>
    </location>
</feature>
<dbReference type="AlphaFoldDB" id="A0AAN8SAD5"/>